<dbReference type="InterPro" id="IPR008681">
    <property type="entry name" value="Neg-reg_MecA"/>
</dbReference>
<name>A0A0R1US84_9LACO</name>
<comment type="similarity">
    <text evidence="1">Belongs to the MecA family.</text>
</comment>
<evidence type="ECO:0000256" key="1">
    <source>
        <dbReference type="ARBA" id="ARBA00005397"/>
    </source>
</evidence>
<evidence type="ECO:0000313" key="2">
    <source>
        <dbReference type="EMBL" id="KRL96022.1"/>
    </source>
</evidence>
<proteinExistence type="inferred from homology"/>
<keyword evidence="3" id="KW-1185">Reference proteome</keyword>
<dbReference type="PIRSF" id="PIRSF029008">
    <property type="entry name" value="MecA"/>
    <property type="match status" value="1"/>
</dbReference>
<dbReference type="EMBL" id="AZGC01000014">
    <property type="protein sequence ID" value="KRL96022.1"/>
    <property type="molecule type" value="Genomic_DNA"/>
</dbReference>
<dbReference type="STRING" id="417373.GCA_001570685_01042"/>
<reference evidence="2 3" key="1">
    <citation type="journal article" date="2015" name="Genome Announc.">
        <title>Expanding the biotechnology potential of lactobacilli through comparative genomics of 213 strains and associated genera.</title>
        <authorList>
            <person name="Sun Z."/>
            <person name="Harris H.M."/>
            <person name="McCann A."/>
            <person name="Guo C."/>
            <person name="Argimon S."/>
            <person name="Zhang W."/>
            <person name="Yang X."/>
            <person name="Jeffery I.B."/>
            <person name="Cooney J.C."/>
            <person name="Kagawa T.F."/>
            <person name="Liu W."/>
            <person name="Song Y."/>
            <person name="Salvetti E."/>
            <person name="Wrobel A."/>
            <person name="Rasinkangas P."/>
            <person name="Parkhill J."/>
            <person name="Rea M.C."/>
            <person name="O'Sullivan O."/>
            <person name="Ritari J."/>
            <person name="Douillard F.P."/>
            <person name="Paul Ross R."/>
            <person name="Yang R."/>
            <person name="Briner A.E."/>
            <person name="Felis G.E."/>
            <person name="de Vos W.M."/>
            <person name="Barrangou R."/>
            <person name="Klaenhammer T.R."/>
            <person name="Caufield P.W."/>
            <person name="Cui Y."/>
            <person name="Zhang H."/>
            <person name="O'Toole P.W."/>
        </authorList>
    </citation>
    <scope>NUCLEOTIDE SEQUENCE [LARGE SCALE GENOMIC DNA]</scope>
    <source>
        <strain evidence="2 3">DSM 18793</strain>
    </source>
</reference>
<dbReference type="InterPro" id="IPR038471">
    <property type="entry name" value="MecA_C_sf"/>
</dbReference>
<dbReference type="AlphaFoldDB" id="A0A0R1US84"/>
<organism evidence="2 3">
    <name type="scientific">Limosilactobacillus equigenerosi DSM 18793 = JCM 14505</name>
    <dbReference type="NCBI Taxonomy" id="1423742"/>
    <lineage>
        <taxon>Bacteria</taxon>
        <taxon>Bacillati</taxon>
        <taxon>Bacillota</taxon>
        <taxon>Bacilli</taxon>
        <taxon>Lactobacillales</taxon>
        <taxon>Lactobacillaceae</taxon>
        <taxon>Limosilactobacillus</taxon>
    </lineage>
</organism>
<dbReference type="PANTHER" id="PTHR39161">
    <property type="entry name" value="ADAPTER PROTEIN MECA"/>
    <property type="match status" value="1"/>
</dbReference>
<protein>
    <submittedName>
        <fullName evidence="2">Competence negative regulator</fullName>
    </submittedName>
</protein>
<dbReference type="Proteomes" id="UP000051084">
    <property type="component" value="Unassembled WGS sequence"/>
</dbReference>
<gene>
    <name evidence="2" type="ORF">FC21_GL000721</name>
</gene>
<dbReference type="OrthoDB" id="2360201at2"/>
<dbReference type="Gene3D" id="3.30.70.1950">
    <property type="match status" value="1"/>
</dbReference>
<sequence>MKVNHLNEDTLQVMIYPEDLAARGTSLFDLLSHQDRMQAFFDDILAEVDVDNEFTDESVTFQVMQSPAGMELLITKNDAFNKHPEMVQAQRDQLMKFLQHELKDHDDLSTTDEASETEETDEVTAALNDPLIGKQSYVIKFADFEDFLSAAKTMASGDVESSLYQYQNQYYLLVTFFAEGFTKELIEDQLGVLNEFGTVVPLNEFVLQEHGVVIMPEAAFELARHYFN</sequence>
<evidence type="ECO:0000313" key="3">
    <source>
        <dbReference type="Proteomes" id="UP000051084"/>
    </source>
</evidence>
<comment type="caution">
    <text evidence="2">The sequence shown here is derived from an EMBL/GenBank/DDBJ whole genome shotgun (WGS) entry which is preliminary data.</text>
</comment>
<dbReference type="PATRIC" id="fig|1423742.4.peg.750"/>
<dbReference type="PANTHER" id="PTHR39161:SF1">
    <property type="entry name" value="ADAPTER PROTEIN MECA 1"/>
    <property type="match status" value="1"/>
</dbReference>
<accession>A0A0R1US84</accession>
<dbReference type="RefSeq" id="WP_054653816.1">
    <property type="nucleotide sequence ID" value="NZ_AZGC01000014.1"/>
</dbReference>
<dbReference type="Pfam" id="PF05389">
    <property type="entry name" value="MecA"/>
    <property type="match status" value="1"/>
</dbReference>